<feature type="transmembrane region" description="Helical" evidence="1">
    <location>
        <begin position="38"/>
        <end position="61"/>
    </location>
</feature>
<feature type="transmembrane region" description="Helical" evidence="1">
    <location>
        <begin position="184"/>
        <end position="207"/>
    </location>
</feature>
<organism evidence="2 3">
    <name type="scientific">Candidatus Doudnabacteria bacterium RIFCSPHIGHO2_01_FULL_49_9</name>
    <dbReference type="NCBI Taxonomy" id="1817827"/>
    <lineage>
        <taxon>Bacteria</taxon>
        <taxon>Candidatus Doudnaibacteriota</taxon>
    </lineage>
</organism>
<feature type="transmembrane region" description="Helical" evidence="1">
    <location>
        <begin position="248"/>
        <end position="267"/>
    </location>
</feature>
<accession>A0A1F5P2Z5</accession>
<dbReference type="AlphaFoldDB" id="A0A1F5P2Z5"/>
<proteinExistence type="predicted"/>
<sequence>MDLIRLLIRNWLSRVLLFVYVALFVFWINIYLSGSQEGFINNLFGALYPLISLSGGIFGLVVVSKKWGGMKSLIGRGVIFLSLGLLAEVFGQWAWSYFVVIKQVEIPYPSIADFGYFLIVPFYALAMYNFAKASGVRVGLKSMMGKLQAIAIPVLMIVIAYTLFLQHVEVDLSNPLRTFLDFGYPGFEAIAISIGILTYSLSVGVLGGVMRSRILLIVLALVAQYITDYTFLYRVGTETYYNGGPVDLMYMTSLLIMSFGIISLNRLEETKS</sequence>
<keyword evidence="1" id="KW-0812">Transmembrane</keyword>
<evidence type="ECO:0000313" key="3">
    <source>
        <dbReference type="Proteomes" id="UP000176339"/>
    </source>
</evidence>
<dbReference type="Proteomes" id="UP000176339">
    <property type="component" value="Unassembled WGS sequence"/>
</dbReference>
<name>A0A1F5P2Z5_9BACT</name>
<feature type="transmembrane region" description="Helical" evidence="1">
    <location>
        <begin position="143"/>
        <end position="164"/>
    </location>
</feature>
<protein>
    <submittedName>
        <fullName evidence="2">Uncharacterized protein</fullName>
    </submittedName>
</protein>
<keyword evidence="1" id="KW-1133">Transmembrane helix</keyword>
<reference evidence="2 3" key="1">
    <citation type="journal article" date="2016" name="Nat. Commun.">
        <title>Thousands of microbial genomes shed light on interconnected biogeochemical processes in an aquifer system.</title>
        <authorList>
            <person name="Anantharaman K."/>
            <person name="Brown C.T."/>
            <person name="Hug L.A."/>
            <person name="Sharon I."/>
            <person name="Castelle C.J."/>
            <person name="Probst A.J."/>
            <person name="Thomas B.C."/>
            <person name="Singh A."/>
            <person name="Wilkins M.J."/>
            <person name="Karaoz U."/>
            <person name="Brodie E.L."/>
            <person name="Williams K.H."/>
            <person name="Hubbard S.S."/>
            <person name="Banfield J.F."/>
        </authorList>
    </citation>
    <scope>NUCLEOTIDE SEQUENCE [LARGE SCALE GENOMIC DNA]</scope>
</reference>
<feature type="transmembrane region" description="Helical" evidence="1">
    <location>
        <begin position="12"/>
        <end position="32"/>
    </location>
</feature>
<dbReference type="EMBL" id="MFEN01000021">
    <property type="protein sequence ID" value="OGE84253.1"/>
    <property type="molecule type" value="Genomic_DNA"/>
</dbReference>
<evidence type="ECO:0000256" key="1">
    <source>
        <dbReference type="SAM" id="Phobius"/>
    </source>
</evidence>
<evidence type="ECO:0000313" key="2">
    <source>
        <dbReference type="EMBL" id="OGE84253.1"/>
    </source>
</evidence>
<feature type="transmembrane region" description="Helical" evidence="1">
    <location>
        <begin position="73"/>
        <end position="94"/>
    </location>
</feature>
<gene>
    <name evidence="2" type="ORF">A2846_04680</name>
</gene>
<keyword evidence="1" id="KW-0472">Membrane</keyword>
<comment type="caution">
    <text evidence="2">The sequence shown here is derived from an EMBL/GenBank/DDBJ whole genome shotgun (WGS) entry which is preliminary data.</text>
</comment>
<feature type="transmembrane region" description="Helical" evidence="1">
    <location>
        <begin position="114"/>
        <end position="131"/>
    </location>
</feature>
<feature type="transmembrane region" description="Helical" evidence="1">
    <location>
        <begin position="214"/>
        <end position="236"/>
    </location>
</feature>